<dbReference type="Proteomes" id="UP000683360">
    <property type="component" value="Unassembled WGS sequence"/>
</dbReference>
<sequence length="164" mass="18767">MVWGCVSYDCKLDLKTVRGNLKLNGQRHQQGILQASAVPNFDNHLLKTRPIFMDDYARPHRSRAVTAYLHDESVETLPWPACSPDLNPIEHIWDIIGRKVRKITPPVQNLAELDNALHHEWQQPIQQQTGENLNSPAVVQDSQEYYANANEGILKDKVTAYKIF</sequence>
<dbReference type="InterPro" id="IPR038717">
    <property type="entry name" value="Tc1-like_DDE_dom"/>
</dbReference>
<protein>
    <recommendedName>
        <fullName evidence="1">Tc1-like transposase DDE domain-containing protein</fullName>
    </recommendedName>
</protein>
<evidence type="ECO:0000313" key="2">
    <source>
        <dbReference type="EMBL" id="CAG2211782.1"/>
    </source>
</evidence>
<evidence type="ECO:0000259" key="1">
    <source>
        <dbReference type="Pfam" id="PF13358"/>
    </source>
</evidence>
<accession>A0A8S3RTL6</accession>
<dbReference type="Pfam" id="PF13358">
    <property type="entry name" value="DDE_3"/>
    <property type="match status" value="1"/>
</dbReference>
<feature type="domain" description="Tc1-like transposase DDE" evidence="1">
    <location>
        <begin position="49"/>
        <end position="112"/>
    </location>
</feature>
<comment type="caution">
    <text evidence="2">The sequence shown here is derived from an EMBL/GenBank/DDBJ whole genome shotgun (WGS) entry which is preliminary data.</text>
</comment>
<name>A0A8S3RTL6_MYTED</name>
<dbReference type="AlphaFoldDB" id="A0A8S3RTL6"/>
<organism evidence="2 3">
    <name type="scientific">Mytilus edulis</name>
    <name type="common">Blue mussel</name>
    <dbReference type="NCBI Taxonomy" id="6550"/>
    <lineage>
        <taxon>Eukaryota</taxon>
        <taxon>Metazoa</taxon>
        <taxon>Spiralia</taxon>
        <taxon>Lophotrochozoa</taxon>
        <taxon>Mollusca</taxon>
        <taxon>Bivalvia</taxon>
        <taxon>Autobranchia</taxon>
        <taxon>Pteriomorphia</taxon>
        <taxon>Mytilida</taxon>
        <taxon>Mytiloidea</taxon>
        <taxon>Mytilidae</taxon>
        <taxon>Mytilinae</taxon>
        <taxon>Mytilus</taxon>
    </lineage>
</organism>
<evidence type="ECO:0000313" key="3">
    <source>
        <dbReference type="Proteomes" id="UP000683360"/>
    </source>
</evidence>
<dbReference type="InterPro" id="IPR036397">
    <property type="entry name" value="RNaseH_sf"/>
</dbReference>
<reference evidence="2" key="1">
    <citation type="submission" date="2021-03" db="EMBL/GenBank/DDBJ databases">
        <authorList>
            <person name="Bekaert M."/>
        </authorList>
    </citation>
    <scope>NUCLEOTIDE SEQUENCE</scope>
</reference>
<keyword evidence="3" id="KW-1185">Reference proteome</keyword>
<dbReference type="OrthoDB" id="6150563at2759"/>
<dbReference type="GO" id="GO:0003676">
    <property type="term" value="F:nucleic acid binding"/>
    <property type="evidence" value="ECO:0007669"/>
    <property type="project" value="InterPro"/>
</dbReference>
<proteinExistence type="predicted"/>
<dbReference type="Gene3D" id="3.30.420.10">
    <property type="entry name" value="Ribonuclease H-like superfamily/Ribonuclease H"/>
    <property type="match status" value="1"/>
</dbReference>
<gene>
    <name evidence="2" type="ORF">MEDL_25748</name>
</gene>
<dbReference type="EMBL" id="CAJPWZ010001274">
    <property type="protein sequence ID" value="CAG2211782.1"/>
    <property type="molecule type" value="Genomic_DNA"/>
</dbReference>